<dbReference type="AlphaFoldDB" id="A0A5J5EHZ8"/>
<feature type="region of interest" description="Disordered" evidence="1">
    <location>
        <begin position="25"/>
        <end position="45"/>
    </location>
</feature>
<sequence length="288" mass="32391">MSAGGMANKSNSPINADHEVSEDCIVASPTAFSPDDHSSPDHEVSEDCIVASPTAFSPDDHSSPDPPVYECVYNGCEKVYGTLGALNKHVTNQQHGALRTRQAFPERPQRQTLREIKRPYVCGYNGCTYAYVKHHTLNLHRAQTGHGPRRSLKKRRPSEIDRIYVCGWNNECKNAYPTITSLNAHVTRKGHGPRRTQREVERPFKCVYNGCDKAYAQLWNLNVHVTNQRHGALRTRQDFPEAANLFEREKRQAAASELKKRRAAAVSERKKRQAAVPELKKRPAAKVA</sequence>
<comment type="caution">
    <text evidence="3">The sequence shown here is derived from an EMBL/GenBank/DDBJ whole genome shotgun (WGS) entry which is preliminary data.</text>
</comment>
<evidence type="ECO:0000313" key="4">
    <source>
        <dbReference type="Proteomes" id="UP000326924"/>
    </source>
</evidence>
<name>A0A5J5EHZ8_9PEZI</name>
<dbReference type="SUPFAM" id="SSF57667">
    <property type="entry name" value="beta-beta-alpha zinc fingers"/>
    <property type="match status" value="1"/>
</dbReference>
<keyword evidence="4" id="KW-1185">Reference proteome</keyword>
<dbReference type="PROSITE" id="PS00028">
    <property type="entry name" value="ZINC_FINGER_C2H2_1"/>
    <property type="match status" value="3"/>
</dbReference>
<dbReference type="GO" id="GO:0006355">
    <property type="term" value="P:regulation of DNA-templated transcription"/>
    <property type="evidence" value="ECO:0007669"/>
    <property type="project" value="InterPro"/>
</dbReference>
<feature type="region of interest" description="Disordered" evidence="1">
    <location>
        <begin position="253"/>
        <end position="288"/>
    </location>
</feature>
<feature type="domain" description="C2H2-type" evidence="2">
    <location>
        <begin position="122"/>
        <end position="146"/>
    </location>
</feature>
<gene>
    <name evidence="3" type="ORF">FN846DRAFT_911898</name>
</gene>
<feature type="region of interest" description="Disordered" evidence="1">
    <location>
        <begin position="1"/>
        <end position="20"/>
    </location>
</feature>
<dbReference type="Proteomes" id="UP000326924">
    <property type="component" value="Unassembled WGS sequence"/>
</dbReference>
<dbReference type="PANTHER" id="PTHR36167:SF3">
    <property type="entry name" value="C2H2 FINGER DOMAIN TRANSCRIPTION FACTOR (EUROFUNG)-RELATED"/>
    <property type="match status" value="1"/>
</dbReference>
<feature type="compositionally biased region" description="Basic residues" evidence="1">
    <location>
        <begin position="259"/>
        <end position="273"/>
    </location>
</feature>
<accession>A0A5J5EHZ8</accession>
<dbReference type="InterPro" id="IPR013087">
    <property type="entry name" value="Znf_C2H2_type"/>
</dbReference>
<evidence type="ECO:0000259" key="2">
    <source>
        <dbReference type="PROSITE" id="PS00028"/>
    </source>
</evidence>
<feature type="domain" description="C2H2-type" evidence="2">
    <location>
        <begin position="71"/>
        <end position="95"/>
    </location>
</feature>
<dbReference type="OrthoDB" id="1939603at2759"/>
<feature type="compositionally biased region" description="Basic and acidic residues" evidence="1">
    <location>
        <begin position="34"/>
        <end position="45"/>
    </location>
</feature>
<dbReference type="InterPro" id="IPR036236">
    <property type="entry name" value="Znf_C2H2_sf"/>
</dbReference>
<proteinExistence type="predicted"/>
<dbReference type="Gene3D" id="3.30.160.60">
    <property type="entry name" value="Classic Zinc Finger"/>
    <property type="match status" value="1"/>
</dbReference>
<evidence type="ECO:0000256" key="1">
    <source>
        <dbReference type="SAM" id="MobiDB-lite"/>
    </source>
</evidence>
<dbReference type="SMART" id="SM00355">
    <property type="entry name" value="ZnF_C2H2"/>
    <property type="match status" value="4"/>
</dbReference>
<dbReference type="InParanoid" id="A0A5J5EHZ8"/>
<dbReference type="PANTHER" id="PTHR36167">
    <property type="entry name" value="C2H2 FINGER DOMAIN TRANSCRIPTION FACTOR (EUROFUNG)-RELATED"/>
    <property type="match status" value="1"/>
</dbReference>
<reference evidence="3 4" key="1">
    <citation type="submission" date="2019-09" db="EMBL/GenBank/DDBJ databases">
        <title>Draft genome of the ectomycorrhizal ascomycete Sphaerosporella brunnea.</title>
        <authorList>
            <consortium name="DOE Joint Genome Institute"/>
            <person name="Benucci G.M."/>
            <person name="Marozzi G."/>
            <person name="Antonielli L."/>
            <person name="Sanchez S."/>
            <person name="Marco P."/>
            <person name="Wang X."/>
            <person name="Falini L.B."/>
            <person name="Barry K."/>
            <person name="Haridas S."/>
            <person name="Lipzen A."/>
            <person name="Labutti K."/>
            <person name="Grigoriev I.V."/>
            <person name="Murat C."/>
            <person name="Martin F."/>
            <person name="Albertini E."/>
            <person name="Donnini D."/>
            <person name="Bonito G."/>
        </authorList>
    </citation>
    <scope>NUCLEOTIDE SEQUENCE [LARGE SCALE GENOMIC DNA]</scope>
    <source>
        <strain evidence="3 4">Sb_GMNB300</strain>
    </source>
</reference>
<protein>
    <recommendedName>
        <fullName evidence="2">C2H2-type domain-containing protein</fullName>
    </recommendedName>
</protein>
<evidence type="ECO:0000313" key="3">
    <source>
        <dbReference type="EMBL" id="KAA8895332.1"/>
    </source>
</evidence>
<dbReference type="InterPro" id="IPR039327">
    <property type="entry name" value="CON7-like"/>
</dbReference>
<dbReference type="EMBL" id="VXIS01000272">
    <property type="protein sequence ID" value="KAA8895332.1"/>
    <property type="molecule type" value="Genomic_DNA"/>
</dbReference>
<organism evidence="3 4">
    <name type="scientific">Sphaerosporella brunnea</name>
    <dbReference type="NCBI Taxonomy" id="1250544"/>
    <lineage>
        <taxon>Eukaryota</taxon>
        <taxon>Fungi</taxon>
        <taxon>Dikarya</taxon>
        <taxon>Ascomycota</taxon>
        <taxon>Pezizomycotina</taxon>
        <taxon>Pezizomycetes</taxon>
        <taxon>Pezizales</taxon>
        <taxon>Pyronemataceae</taxon>
        <taxon>Sphaerosporella</taxon>
    </lineage>
</organism>
<feature type="domain" description="C2H2-type" evidence="2">
    <location>
        <begin position="206"/>
        <end position="230"/>
    </location>
</feature>